<comment type="caution">
    <text evidence="1">The sequence shown here is derived from an EMBL/GenBank/DDBJ whole genome shotgun (WGS) entry which is preliminary data.</text>
</comment>
<dbReference type="Proteomes" id="UP001176941">
    <property type="component" value="Unassembled WGS sequence"/>
</dbReference>
<proteinExistence type="predicted"/>
<accession>A0ABN8XR15</accession>
<gene>
    <name evidence="1" type="ORF">MRATA1EN1_LOCUS31692</name>
</gene>
<sequence length="112" mass="12918">MGGLCPSKRSLYRYMNNEIMELGLPCQYRAIADEVVVWFSHVRLFAIPWIAACQASLSFTVSQSLLNLMYTESVMPSNHFIFCRALLLPTSIFSSIRVFSNDSTLRIRWPKY</sequence>
<name>A0ABN8XR15_RANTA</name>
<reference evidence="1" key="1">
    <citation type="submission" date="2023-04" db="EMBL/GenBank/DDBJ databases">
        <authorList>
            <consortium name="ELIXIR-Norway"/>
        </authorList>
    </citation>
    <scope>NUCLEOTIDE SEQUENCE [LARGE SCALE GENOMIC DNA]</scope>
</reference>
<evidence type="ECO:0000313" key="2">
    <source>
        <dbReference type="Proteomes" id="UP001176941"/>
    </source>
</evidence>
<organism evidence="1 2">
    <name type="scientific">Rangifer tarandus platyrhynchus</name>
    <name type="common">Svalbard reindeer</name>
    <dbReference type="NCBI Taxonomy" id="3082113"/>
    <lineage>
        <taxon>Eukaryota</taxon>
        <taxon>Metazoa</taxon>
        <taxon>Chordata</taxon>
        <taxon>Craniata</taxon>
        <taxon>Vertebrata</taxon>
        <taxon>Euteleostomi</taxon>
        <taxon>Mammalia</taxon>
        <taxon>Eutheria</taxon>
        <taxon>Laurasiatheria</taxon>
        <taxon>Artiodactyla</taxon>
        <taxon>Ruminantia</taxon>
        <taxon>Pecora</taxon>
        <taxon>Cervidae</taxon>
        <taxon>Odocoileinae</taxon>
        <taxon>Rangifer</taxon>
    </lineage>
</organism>
<protein>
    <submittedName>
        <fullName evidence="1">Uncharacterized protein</fullName>
    </submittedName>
</protein>
<dbReference type="EMBL" id="CATKSN020000645">
    <property type="protein sequence ID" value="CAI9150074.1"/>
    <property type="molecule type" value="Genomic_DNA"/>
</dbReference>
<evidence type="ECO:0000313" key="1">
    <source>
        <dbReference type="EMBL" id="CAI9150074.1"/>
    </source>
</evidence>
<keyword evidence="2" id="KW-1185">Reference proteome</keyword>